<dbReference type="SUPFAM" id="SSF56300">
    <property type="entry name" value="Metallo-dependent phosphatases"/>
    <property type="match status" value="1"/>
</dbReference>
<accession>A0A0F8W3L1</accession>
<evidence type="ECO:0000313" key="2">
    <source>
        <dbReference type="EMBL" id="KKK51173.1"/>
    </source>
</evidence>
<feature type="non-terminal residue" evidence="2">
    <location>
        <position position="1"/>
    </location>
</feature>
<evidence type="ECO:0000259" key="1">
    <source>
        <dbReference type="Pfam" id="PF00149"/>
    </source>
</evidence>
<comment type="caution">
    <text evidence="2">The sequence shown here is derived from an EMBL/GenBank/DDBJ whole genome shotgun (WGS) entry which is preliminary data.</text>
</comment>
<dbReference type="InterPro" id="IPR004843">
    <property type="entry name" value="Calcineurin-like_PHP"/>
</dbReference>
<organism evidence="2">
    <name type="scientific">marine sediment metagenome</name>
    <dbReference type="NCBI Taxonomy" id="412755"/>
    <lineage>
        <taxon>unclassified sequences</taxon>
        <taxon>metagenomes</taxon>
        <taxon>ecological metagenomes</taxon>
    </lineage>
</organism>
<feature type="domain" description="Calcineurin-like phosphoesterase" evidence="1">
    <location>
        <begin position="1"/>
        <end position="141"/>
    </location>
</feature>
<sequence length="240" mass="28210">INDTQHPYQDKASLWLTERILTEVQPQYLVYNGDISDFYQISKFSKNPERVNELQHDIDSAEDMFNRHKRILPNTRKYLTLGNHEDRWQKFLWTEASALSSLNCLTFEELFHLKDYAIKPIPYECGLMINGVFLVLHGDLASIHSGYTAKRMFEKHGGSGIVGHCHRGGSFYKRDRFGIWGWWENFCLCSLDPDWIRNPNWVHGFSLVHFHGKRFWVEQIPIIGKACMYGGKLYEYEKEA</sequence>
<dbReference type="EMBL" id="LAZR01067645">
    <property type="protein sequence ID" value="KKK51173.1"/>
    <property type="molecule type" value="Genomic_DNA"/>
</dbReference>
<dbReference type="AlphaFoldDB" id="A0A0F8W3L1"/>
<proteinExistence type="predicted"/>
<protein>
    <recommendedName>
        <fullName evidence="1">Calcineurin-like phosphoesterase domain-containing protein</fullName>
    </recommendedName>
</protein>
<reference evidence="2" key="1">
    <citation type="journal article" date="2015" name="Nature">
        <title>Complex archaea that bridge the gap between prokaryotes and eukaryotes.</title>
        <authorList>
            <person name="Spang A."/>
            <person name="Saw J.H."/>
            <person name="Jorgensen S.L."/>
            <person name="Zaremba-Niedzwiedzka K."/>
            <person name="Martijn J."/>
            <person name="Lind A.E."/>
            <person name="van Eijk R."/>
            <person name="Schleper C."/>
            <person name="Guy L."/>
            <person name="Ettema T.J."/>
        </authorList>
    </citation>
    <scope>NUCLEOTIDE SEQUENCE</scope>
</reference>
<dbReference type="GO" id="GO:0016787">
    <property type="term" value="F:hydrolase activity"/>
    <property type="evidence" value="ECO:0007669"/>
    <property type="project" value="InterPro"/>
</dbReference>
<dbReference type="Pfam" id="PF00149">
    <property type="entry name" value="Metallophos"/>
    <property type="match status" value="1"/>
</dbReference>
<gene>
    <name evidence="2" type="ORF">LCGC14_3117630</name>
</gene>
<name>A0A0F8W3L1_9ZZZZ</name>
<dbReference type="InterPro" id="IPR029052">
    <property type="entry name" value="Metallo-depent_PP-like"/>
</dbReference>